<feature type="chain" id="PRO_5043865071" evidence="1">
    <location>
        <begin position="26"/>
        <end position="319"/>
    </location>
</feature>
<gene>
    <name evidence="2" type="primary">ga15202</name>
    <name evidence="2" type="ORF">PR202_ga15202</name>
</gene>
<dbReference type="AlphaFoldDB" id="A0AAV5CJK1"/>
<keyword evidence="3" id="KW-1185">Reference proteome</keyword>
<feature type="signal peptide" evidence="1">
    <location>
        <begin position="1"/>
        <end position="25"/>
    </location>
</feature>
<keyword evidence="1" id="KW-0732">Signal</keyword>
<reference evidence="2" key="2">
    <citation type="submission" date="2021-12" db="EMBL/GenBank/DDBJ databases">
        <title>Resequencing data analysis of finger millet.</title>
        <authorList>
            <person name="Hatakeyama M."/>
            <person name="Aluri S."/>
            <person name="Balachadran M.T."/>
            <person name="Sivarajan S.R."/>
            <person name="Poveda L."/>
            <person name="Shimizu-Inatsugi R."/>
            <person name="Schlapbach R."/>
            <person name="Sreeman S.M."/>
            <person name="Shimizu K.K."/>
        </authorList>
    </citation>
    <scope>NUCLEOTIDE SEQUENCE</scope>
</reference>
<accession>A0AAV5CJK1</accession>
<comment type="caution">
    <text evidence="2">The sequence shown here is derived from an EMBL/GenBank/DDBJ whole genome shotgun (WGS) entry which is preliminary data.</text>
</comment>
<dbReference type="EMBL" id="BQKI01000007">
    <property type="protein sequence ID" value="GJM98214.1"/>
    <property type="molecule type" value="Genomic_DNA"/>
</dbReference>
<dbReference type="Gene3D" id="3.30.43.10">
    <property type="entry name" value="Uridine Diphospho-n-acetylenolpyruvylglucosamine Reductase, domain 2"/>
    <property type="match status" value="2"/>
</dbReference>
<reference evidence="2" key="1">
    <citation type="journal article" date="2018" name="DNA Res.">
        <title>Multiple hybrid de novo genome assembly of finger millet, an orphan allotetraploid crop.</title>
        <authorList>
            <person name="Hatakeyama M."/>
            <person name="Aluri S."/>
            <person name="Balachadran M.T."/>
            <person name="Sivarajan S.R."/>
            <person name="Patrignani A."/>
            <person name="Gruter S."/>
            <person name="Poveda L."/>
            <person name="Shimizu-Inatsugi R."/>
            <person name="Baeten J."/>
            <person name="Francoijs K.J."/>
            <person name="Nataraja K.N."/>
            <person name="Reddy Y.A.N."/>
            <person name="Phadnis S."/>
            <person name="Ravikumar R.L."/>
            <person name="Schlapbach R."/>
            <person name="Sreeman S.M."/>
            <person name="Shimizu K.K."/>
        </authorList>
    </citation>
    <scope>NUCLEOTIDE SEQUENCE</scope>
</reference>
<proteinExistence type="predicted"/>
<protein>
    <submittedName>
        <fullName evidence="2">Uncharacterized protein</fullName>
    </submittedName>
</protein>
<dbReference type="InterPro" id="IPR016167">
    <property type="entry name" value="FAD-bd_PCMH_sub1"/>
</dbReference>
<dbReference type="PANTHER" id="PTHR32448">
    <property type="entry name" value="OS08G0158400 PROTEIN"/>
    <property type="match status" value="1"/>
</dbReference>
<evidence type="ECO:0000256" key="1">
    <source>
        <dbReference type="SAM" id="SignalP"/>
    </source>
</evidence>
<sequence>MAMSTRRFALALLAAFASIVHHAVSTTEAANTTAPAPDTAGFLRCLAADLPPGVVYTNASRSYTSVLQSSIKNILFVTLSTPTPLAIVSASNASHVQAAVRCGARHGLSTPIASYYRPGDVCGCLLSWTDDSGAGAGGDSGIPYGDSIGIEIGGPNRIEIRGGFSLGGSGVDGGSHTLAPSSVKVRRAQISSGIPRNFTALASTMAGTPRILLFTLCVLTGSISISSASIAGDDFVGCLAADIPTHLVQTPAFPSYAALLLSSIRNLLFATPGTPRPLAIVAAAEPSHAQAAAMVDPDDFFRNEQSIPPLPTAKGWSSI</sequence>
<evidence type="ECO:0000313" key="2">
    <source>
        <dbReference type="EMBL" id="GJM98214.1"/>
    </source>
</evidence>
<name>A0AAV5CJK1_ELECO</name>
<dbReference type="Proteomes" id="UP001054889">
    <property type="component" value="Unassembled WGS sequence"/>
</dbReference>
<evidence type="ECO:0000313" key="3">
    <source>
        <dbReference type="Proteomes" id="UP001054889"/>
    </source>
</evidence>
<organism evidence="2 3">
    <name type="scientific">Eleusine coracana subsp. coracana</name>
    <dbReference type="NCBI Taxonomy" id="191504"/>
    <lineage>
        <taxon>Eukaryota</taxon>
        <taxon>Viridiplantae</taxon>
        <taxon>Streptophyta</taxon>
        <taxon>Embryophyta</taxon>
        <taxon>Tracheophyta</taxon>
        <taxon>Spermatophyta</taxon>
        <taxon>Magnoliopsida</taxon>
        <taxon>Liliopsida</taxon>
        <taxon>Poales</taxon>
        <taxon>Poaceae</taxon>
        <taxon>PACMAD clade</taxon>
        <taxon>Chloridoideae</taxon>
        <taxon>Cynodonteae</taxon>
        <taxon>Eleusininae</taxon>
        <taxon>Eleusine</taxon>
    </lineage>
</organism>